<evidence type="ECO:0000313" key="2">
    <source>
        <dbReference type="EMBL" id="CAI0549379.1"/>
    </source>
</evidence>
<name>A0AAV0QW41_9ROSI</name>
<accession>A0AAV0QW41</accession>
<gene>
    <name evidence="2" type="ORF">LITE_LOCUS45122</name>
</gene>
<feature type="region of interest" description="Disordered" evidence="1">
    <location>
        <begin position="1"/>
        <end position="32"/>
    </location>
</feature>
<evidence type="ECO:0000313" key="3">
    <source>
        <dbReference type="Proteomes" id="UP001154282"/>
    </source>
</evidence>
<comment type="caution">
    <text evidence="2">The sequence shown here is derived from an EMBL/GenBank/DDBJ whole genome shotgun (WGS) entry which is preliminary data.</text>
</comment>
<reference evidence="2" key="1">
    <citation type="submission" date="2022-08" db="EMBL/GenBank/DDBJ databases">
        <authorList>
            <person name="Gutierrez-Valencia J."/>
        </authorList>
    </citation>
    <scope>NUCLEOTIDE SEQUENCE</scope>
</reference>
<protein>
    <submittedName>
        <fullName evidence="2">Uncharacterized protein</fullName>
    </submittedName>
</protein>
<proteinExistence type="predicted"/>
<dbReference type="EMBL" id="CAMGYJ010000010">
    <property type="protein sequence ID" value="CAI0549379.1"/>
    <property type="molecule type" value="Genomic_DNA"/>
</dbReference>
<organism evidence="2 3">
    <name type="scientific">Linum tenue</name>
    <dbReference type="NCBI Taxonomy" id="586396"/>
    <lineage>
        <taxon>Eukaryota</taxon>
        <taxon>Viridiplantae</taxon>
        <taxon>Streptophyta</taxon>
        <taxon>Embryophyta</taxon>
        <taxon>Tracheophyta</taxon>
        <taxon>Spermatophyta</taxon>
        <taxon>Magnoliopsida</taxon>
        <taxon>eudicotyledons</taxon>
        <taxon>Gunneridae</taxon>
        <taxon>Pentapetalae</taxon>
        <taxon>rosids</taxon>
        <taxon>fabids</taxon>
        <taxon>Malpighiales</taxon>
        <taxon>Linaceae</taxon>
        <taxon>Linum</taxon>
    </lineage>
</organism>
<dbReference type="AlphaFoldDB" id="A0AAV0QW41"/>
<evidence type="ECO:0000256" key="1">
    <source>
        <dbReference type="SAM" id="MobiDB-lite"/>
    </source>
</evidence>
<dbReference type="Proteomes" id="UP001154282">
    <property type="component" value="Unassembled WGS sequence"/>
</dbReference>
<keyword evidence="3" id="KW-1185">Reference proteome</keyword>
<sequence>MTKQEKPGPTFLMADEKGRMEPPPAVLGLTGGYGDVDELRRRKGM</sequence>